<dbReference type="InterPro" id="IPR016186">
    <property type="entry name" value="C-type_lectin-like/link_sf"/>
</dbReference>
<accession>A0AAV5SXE2</accession>
<dbReference type="InterPro" id="IPR050976">
    <property type="entry name" value="Snaclec"/>
</dbReference>
<dbReference type="SUPFAM" id="SSF56436">
    <property type="entry name" value="C-type lectin-like"/>
    <property type="match status" value="1"/>
</dbReference>
<dbReference type="InterPro" id="IPR016187">
    <property type="entry name" value="CTDL_fold"/>
</dbReference>
<evidence type="ECO:0000313" key="3">
    <source>
        <dbReference type="EMBL" id="GMS86648.1"/>
    </source>
</evidence>
<name>A0AAV5SXE2_9BILA</name>
<evidence type="ECO:0000313" key="4">
    <source>
        <dbReference type="Proteomes" id="UP001432027"/>
    </source>
</evidence>
<gene>
    <name evidence="3" type="ORF">PENTCL1PPCAC_8823</name>
</gene>
<proteinExistence type="predicted"/>
<evidence type="ECO:0000259" key="2">
    <source>
        <dbReference type="PROSITE" id="PS50041"/>
    </source>
</evidence>
<comment type="caution">
    <text evidence="3">The sequence shown here is derived from an EMBL/GenBank/DDBJ whole genome shotgun (WGS) entry which is preliminary data.</text>
</comment>
<feature type="non-terminal residue" evidence="3">
    <location>
        <position position="103"/>
    </location>
</feature>
<dbReference type="EMBL" id="BTSX01000002">
    <property type="protein sequence ID" value="GMS86648.1"/>
    <property type="molecule type" value="Genomic_DNA"/>
</dbReference>
<keyword evidence="4" id="KW-1185">Reference proteome</keyword>
<evidence type="ECO:0000256" key="1">
    <source>
        <dbReference type="ARBA" id="ARBA00023157"/>
    </source>
</evidence>
<dbReference type="Gene3D" id="3.10.100.10">
    <property type="entry name" value="Mannose-Binding Protein A, subunit A"/>
    <property type="match status" value="1"/>
</dbReference>
<dbReference type="InterPro" id="IPR001304">
    <property type="entry name" value="C-type_lectin-like"/>
</dbReference>
<reference evidence="3" key="1">
    <citation type="submission" date="2023-10" db="EMBL/GenBank/DDBJ databases">
        <title>Genome assembly of Pristionchus species.</title>
        <authorList>
            <person name="Yoshida K."/>
            <person name="Sommer R.J."/>
        </authorList>
    </citation>
    <scope>NUCLEOTIDE SEQUENCE</scope>
    <source>
        <strain evidence="3">RS0144</strain>
    </source>
</reference>
<dbReference type="PANTHER" id="PTHR22991">
    <property type="entry name" value="PROTEIN CBG13490"/>
    <property type="match status" value="1"/>
</dbReference>
<dbReference type="AlphaFoldDB" id="A0AAV5SXE2"/>
<dbReference type="CDD" id="cd00037">
    <property type="entry name" value="CLECT"/>
    <property type="match status" value="1"/>
</dbReference>
<sequence length="103" mass="11293">MLLVLKFGKVFILTGNSASMFNFYIYCTTQLHQPTGDGCDSFDDDSDDGMCYEVLPNAQNWKDAQMTCQNVASSVASIHNPQENSFIRRLAVANGAVNGVYLG</sequence>
<dbReference type="PANTHER" id="PTHR22991:SF40">
    <property type="entry name" value="PROTEIN CBG13490"/>
    <property type="match status" value="1"/>
</dbReference>
<keyword evidence="1" id="KW-1015">Disulfide bond</keyword>
<organism evidence="3 4">
    <name type="scientific">Pristionchus entomophagus</name>
    <dbReference type="NCBI Taxonomy" id="358040"/>
    <lineage>
        <taxon>Eukaryota</taxon>
        <taxon>Metazoa</taxon>
        <taxon>Ecdysozoa</taxon>
        <taxon>Nematoda</taxon>
        <taxon>Chromadorea</taxon>
        <taxon>Rhabditida</taxon>
        <taxon>Rhabditina</taxon>
        <taxon>Diplogasteromorpha</taxon>
        <taxon>Diplogasteroidea</taxon>
        <taxon>Neodiplogasteridae</taxon>
        <taxon>Pristionchus</taxon>
    </lineage>
</organism>
<protein>
    <recommendedName>
        <fullName evidence="2">C-type lectin domain-containing protein</fullName>
    </recommendedName>
</protein>
<feature type="domain" description="C-type lectin" evidence="2">
    <location>
        <begin position="47"/>
        <end position="103"/>
    </location>
</feature>
<dbReference type="Proteomes" id="UP001432027">
    <property type="component" value="Unassembled WGS sequence"/>
</dbReference>
<dbReference type="PROSITE" id="PS50041">
    <property type="entry name" value="C_TYPE_LECTIN_2"/>
    <property type="match status" value="1"/>
</dbReference>